<evidence type="ECO:0000313" key="2">
    <source>
        <dbReference type="Proteomes" id="UP001546774"/>
    </source>
</evidence>
<dbReference type="Proteomes" id="UP001546774">
    <property type="component" value="Unassembled WGS sequence"/>
</dbReference>
<dbReference type="CDD" id="cd00130">
    <property type="entry name" value="PAS"/>
    <property type="match status" value="1"/>
</dbReference>
<accession>A0ABV1H238</accession>
<dbReference type="NCBIfam" id="TIGR00229">
    <property type="entry name" value="sensory_box"/>
    <property type="match status" value="1"/>
</dbReference>
<dbReference type="InterPro" id="IPR035965">
    <property type="entry name" value="PAS-like_dom_sf"/>
</dbReference>
<sequence>MSAKKMHAIPYAQFSTEMRSGKIIKIDDGFTKLLGYTEDDVKNGLVFKQFVPDLEYSEIIAELREQFIEKKYACYRHEVVSKTGEIRMIVAFFTIQNKLLNGHRVLEVSVADITDYTHFPETK</sequence>
<reference evidence="1" key="1">
    <citation type="submission" date="2024-03" db="EMBL/GenBank/DDBJ databases">
        <title>Human intestinal bacterial collection.</title>
        <authorList>
            <person name="Pauvert C."/>
            <person name="Hitch T.C.A."/>
            <person name="Clavel T."/>
        </authorList>
    </citation>
    <scope>NUCLEOTIDE SEQUENCE [LARGE SCALE GENOMIC DNA]</scope>
    <source>
        <strain evidence="1">CLA-AA-H89B</strain>
    </source>
</reference>
<dbReference type="SUPFAM" id="SSF55785">
    <property type="entry name" value="PYP-like sensor domain (PAS domain)"/>
    <property type="match status" value="1"/>
</dbReference>
<keyword evidence="2" id="KW-1185">Reference proteome</keyword>
<dbReference type="InterPro" id="IPR000014">
    <property type="entry name" value="PAS"/>
</dbReference>
<organism evidence="1 2">
    <name type="scientific">Lachnospira intestinalis</name>
    <dbReference type="NCBI Taxonomy" id="3133158"/>
    <lineage>
        <taxon>Bacteria</taxon>
        <taxon>Bacillati</taxon>
        <taxon>Bacillota</taxon>
        <taxon>Clostridia</taxon>
        <taxon>Lachnospirales</taxon>
        <taxon>Lachnospiraceae</taxon>
        <taxon>Lachnospira</taxon>
    </lineage>
</organism>
<dbReference type="Gene3D" id="3.30.450.20">
    <property type="entry name" value="PAS domain"/>
    <property type="match status" value="1"/>
</dbReference>
<dbReference type="EMBL" id="JBBMFS010000001">
    <property type="protein sequence ID" value="MEQ2553754.1"/>
    <property type="molecule type" value="Genomic_DNA"/>
</dbReference>
<name>A0ABV1H238_9FIRM</name>
<gene>
    <name evidence="1" type="ORF">WMO37_01820</name>
</gene>
<proteinExistence type="predicted"/>
<protein>
    <submittedName>
        <fullName evidence="1">PAS domain-containing protein</fullName>
    </submittedName>
</protein>
<comment type="caution">
    <text evidence="1">The sequence shown here is derived from an EMBL/GenBank/DDBJ whole genome shotgun (WGS) entry which is preliminary data.</text>
</comment>
<evidence type="ECO:0000313" key="1">
    <source>
        <dbReference type="EMBL" id="MEQ2553754.1"/>
    </source>
</evidence>